<dbReference type="InterPro" id="IPR011701">
    <property type="entry name" value="MFS"/>
</dbReference>
<feature type="transmembrane region" description="Helical" evidence="4">
    <location>
        <begin position="12"/>
        <end position="37"/>
    </location>
</feature>
<feature type="transmembrane region" description="Helical" evidence="4">
    <location>
        <begin position="57"/>
        <end position="78"/>
    </location>
</feature>
<gene>
    <name evidence="5" type="ORF">NCTC13337_01900</name>
</gene>
<evidence type="ECO:0000256" key="4">
    <source>
        <dbReference type="SAM" id="Phobius"/>
    </source>
</evidence>
<dbReference type="Gene3D" id="1.20.1250.20">
    <property type="entry name" value="MFS general substrate transporter like domains"/>
    <property type="match status" value="2"/>
</dbReference>
<feature type="transmembrane region" description="Helical" evidence="4">
    <location>
        <begin position="85"/>
        <end position="107"/>
    </location>
</feature>
<dbReference type="InterPro" id="IPR036259">
    <property type="entry name" value="MFS_trans_sf"/>
</dbReference>
<accession>A0A380MW33</accession>
<feature type="transmembrane region" description="Helical" evidence="4">
    <location>
        <begin position="113"/>
        <end position="130"/>
    </location>
</feature>
<dbReference type="Pfam" id="PF07690">
    <property type="entry name" value="MFS_1"/>
    <property type="match status" value="1"/>
</dbReference>
<name>A0A380MW33_9GAMM</name>
<dbReference type="CDD" id="cd06174">
    <property type="entry name" value="MFS"/>
    <property type="match status" value="1"/>
</dbReference>
<dbReference type="GO" id="GO:0022857">
    <property type="term" value="F:transmembrane transporter activity"/>
    <property type="evidence" value="ECO:0007669"/>
    <property type="project" value="InterPro"/>
</dbReference>
<protein>
    <submittedName>
        <fullName evidence="5">Phosphoglycerate transporter family protein</fullName>
    </submittedName>
</protein>
<sequence length="404" mass="45284">MTTSTALSVKQGLMMFFVLLIAYIIFAANWVAGSALGPEIINYFFHGEPVSSIVSQVVNYTITIARIFANFLAAIVLIRLGVKKAAAVGVFLLMFALVAVWMPNYWLYTASRMIMALGASMVMIYMNPVVSRFVSREQKVTFSAMITMSYNVGAFIVAVLFAFWSETMNHDWQITMSILSGLSIITFLAWLLVAKDFDTTSPTDGTATEYYGYSRAMKDSFNWIFALGFSGFLFLYVMSLTTYPAVLPKYLPFLNKGWITLSVAGGGIIGTVLSIIVGSRALPRRPICALFGSLMIVMMIFAFISAKYSALAAYTFMFLSGFFMFGQYSIYLNMPHELPSMTPQRATIMFGMIWALGYFFYTIFNILWSIVLDNWGWDASMIFYFAISSLYLLALWCLPETNPS</sequence>
<feature type="transmembrane region" description="Helical" evidence="4">
    <location>
        <begin position="176"/>
        <end position="193"/>
    </location>
</feature>
<evidence type="ECO:0000256" key="1">
    <source>
        <dbReference type="ARBA" id="ARBA00022692"/>
    </source>
</evidence>
<keyword evidence="3 4" id="KW-0472">Membrane</keyword>
<organism evidence="5 6">
    <name type="scientific">Suttonella ornithocola</name>
    <dbReference type="NCBI Taxonomy" id="279832"/>
    <lineage>
        <taxon>Bacteria</taxon>
        <taxon>Pseudomonadati</taxon>
        <taxon>Pseudomonadota</taxon>
        <taxon>Gammaproteobacteria</taxon>
        <taxon>Cardiobacteriales</taxon>
        <taxon>Cardiobacteriaceae</taxon>
        <taxon>Suttonella</taxon>
    </lineage>
</organism>
<feature type="transmembrane region" description="Helical" evidence="4">
    <location>
        <begin position="223"/>
        <end position="246"/>
    </location>
</feature>
<feature type="transmembrane region" description="Helical" evidence="4">
    <location>
        <begin position="287"/>
        <end position="306"/>
    </location>
</feature>
<evidence type="ECO:0000256" key="3">
    <source>
        <dbReference type="ARBA" id="ARBA00023136"/>
    </source>
</evidence>
<feature type="transmembrane region" description="Helical" evidence="4">
    <location>
        <begin position="142"/>
        <end position="164"/>
    </location>
</feature>
<keyword evidence="2 4" id="KW-1133">Transmembrane helix</keyword>
<dbReference type="OrthoDB" id="8595469at2"/>
<proteinExistence type="predicted"/>
<evidence type="ECO:0000256" key="2">
    <source>
        <dbReference type="ARBA" id="ARBA00022989"/>
    </source>
</evidence>
<dbReference type="EMBL" id="UHIC01000001">
    <property type="protein sequence ID" value="SUO96508.1"/>
    <property type="molecule type" value="Genomic_DNA"/>
</dbReference>
<feature type="transmembrane region" description="Helical" evidence="4">
    <location>
        <begin position="380"/>
        <end position="398"/>
    </location>
</feature>
<evidence type="ECO:0000313" key="5">
    <source>
        <dbReference type="EMBL" id="SUO96508.1"/>
    </source>
</evidence>
<dbReference type="AlphaFoldDB" id="A0A380MW33"/>
<dbReference type="SUPFAM" id="SSF103473">
    <property type="entry name" value="MFS general substrate transporter"/>
    <property type="match status" value="1"/>
</dbReference>
<feature type="transmembrane region" description="Helical" evidence="4">
    <location>
        <begin position="312"/>
        <end position="334"/>
    </location>
</feature>
<dbReference type="Proteomes" id="UP000254601">
    <property type="component" value="Unassembled WGS sequence"/>
</dbReference>
<evidence type="ECO:0000313" key="6">
    <source>
        <dbReference type="Proteomes" id="UP000254601"/>
    </source>
</evidence>
<keyword evidence="1 4" id="KW-0812">Transmembrane</keyword>
<reference evidence="5 6" key="1">
    <citation type="submission" date="2018-06" db="EMBL/GenBank/DDBJ databases">
        <authorList>
            <consortium name="Pathogen Informatics"/>
            <person name="Doyle S."/>
        </authorList>
    </citation>
    <scope>NUCLEOTIDE SEQUENCE [LARGE SCALE GENOMIC DNA]</scope>
    <source>
        <strain evidence="5 6">NCTC13337</strain>
    </source>
</reference>
<feature type="transmembrane region" description="Helical" evidence="4">
    <location>
        <begin position="258"/>
        <end position="278"/>
    </location>
</feature>
<dbReference type="RefSeq" id="WP_072577472.1">
    <property type="nucleotide sequence ID" value="NZ_LWHB01000183.1"/>
</dbReference>
<keyword evidence="6" id="KW-1185">Reference proteome</keyword>
<feature type="transmembrane region" description="Helical" evidence="4">
    <location>
        <begin position="346"/>
        <end position="368"/>
    </location>
</feature>